<keyword evidence="3" id="KW-0378">Hydrolase</keyword>
<proteinExistence type="predicted"/>
<evidence type="ECO:0000256" key="1">
    <source>
        <dbReference type="SAM" id="SignalP"/>
    </source>
</evidence>
<dbReference type="InterPro" id="IPR001466">
    <property type="entry name" value="Beta-lactam-related"/>
</dbReference>
<dbReference type="Pfam" id="PF00144">
    <property type="entry name" value="Beta-lactamase"/>
    <property type="match status" value="1"/>
</dbReference>
<dbReference type="EMBL" id="JAPNTZ010000004">
    <property type="protein sequence ID" value="MCY1138928.1"/>
    <property type="molecule type" value="Genomic_DNA"/>
</dbReference>
<accession>A0ABT4AZZ3</accession>
<dbReference type="PANTHER" id="PTHR46825:SF7">
    <property type="entry name" value="D-ALANYL-D-ALANINE CARBOXYPEPTIDASE"/>
    <property type="match status" value="1"/>
</dbReference>
<dbReference type="Gene3D" id="3.40.710.10">
    <property type="entry name" value="DD-peptidase/beta-lactamase superfamily"/>
    <property type="match status" value="1"/>
</dbReference>
<dbReference type="SUPFAM" id="SSF56601">
    <property type="entry name" value="beta-lactamase/transpeptidase-like"/>
    <property type="match status" value="1"/>
</dbReference>
<organism evidence="3 4">
    <name type="scientific">Paractinoplanes pyxinae</name>
    <dbReference type="NCBI Taxonomy" id="2997416"/>
    <lineage>
        <taxon>Bacteria</taxon>
        <taxon>Bacillati</taxon>
        <taxon>Actinomycetota</taxon>
        <taxon>Actinomycetes</taxon>
        <taxon>Micromonosporales</taxon>
        <taxon>Micromonosporaceae</taxon>
        <taxon>Paractinoplanes</taxon>
    </lineage>
</organism>
<evidence type="ECO:0000259" key="2">
    <source>
        <dbReference type="Pfam" id="PF00144"/>
    </source>
</evidence>
<reference evidence="3" key="1">
    <citation type="submission" date="2022-11" db="EMBL/GenBank/DDBJ databases">
        <authorList>
            <person name="Somphong A."/>
            <person name="Phongsopitanun W."/>
        </authorList>
    </citation>
    <scope>NUCLEOTIDE SEQUENCE</scope>
    <source>
        <strain evidence="3">Pm04-4</strain>
    </source>
</reference>
<gene>
    <name evidence="3" type="ORF">OWR29_13045</name>
</gene>
<feature type="chain" id="PRO_5047137031" evidence="1">
    <location>
        <begin position="26"/>
        <end position="387"/>
    </location>
</feature>
<feature type="signal peptide" evidence="1">
    <location>
        <begin position="1"/>
        <end position="25"/>
    </location>
</feature>
<dbReference type="PANTHER" id="PTHR46825">
    <property type="entry name" value="D-ALANYL-D-ALANINE-CARBOXYPEPTIDASE/ENDOPEPTIDASE AMPH"/>
    <property type="match status" value="1"/>
</dbReference>
<name>A0ABT4AZZ3_9ACTN</name>
<evidence type="ECO:0000313" key="3">
    <source>
        <dbReference type="EMBL" id="MCY1138928.1"/>
    </source>
</evidence>
<feature type="domain" description="Beta-lactamase-related" evidence="2">
    <location>
        <begin position="48"/>
        <end position="363"/>
    </location>
</feature>
<dbReference type="InterPro" id="IPR050491">
    <property type="entry name" value="AmpC-like"/>
</dbReference>
<evidence type="ECO:0000313" key="4">
    <source>
        <dbReference type="Proteomes" id="UP001151002"/>
    </source>
</evidence>
<dbReference type="GO" id="GO:0016787">
    <property type="term" value="F:hydrolase activity"/>
    <property type="evidence" value="ECO:0007669"/>
    <property type="project" value="UniProtKB-KW"/>
</dbReference>
<keyword evidence="1" id="KW-0732">Signal</keyword>
<dbReference type="InterPro" id="IPR012338">
    <property type="entry name" value="Beta-lactam/transpept-like"/>
</dbReference>
<protein>
    <submittedName>
        <fullName evidence="3">Serine hydrolase</fullName>
    </submittedName>
</protein>
<dbReference type="RefSeq" id="WP_267562975.1">
    <property type="nucleotide sequence ID" value="NZ_JAPNTZ010000004.1"/>
</dbReference>
<comment type="caution">
    <text evidence="3">The sequence shown here is derived from an EMBL/GenBank/DDBJ whole genome shotgun (WGS) entry which is preliminary data.</text>
</comment>
<sequence>MKANSVLRAGAVVTAAVLAVSAVGAVPAAAAASPRSDLQTALDDLRDLGMVGAQGEISAGRRDVVARSGVADRRTGRPMPFDGRFRIGSNTKTFVSVVVLQLVGEGKLSLDDKVEHLLPGVVSGNGNDGRRITVRQLLQHTTGLHNYTEDLAALGSAEAYQAHRFDHYEPEDLVALAMKHEPDFAPGTKWAYSNTNYILAGMIIERVTGHSWATEVRARIVRPLGLHDTSYPGDEPTLPRPYARTYQQFGPGAPLIDVTEWNPSAADAAGGMVSTTADLTRFWRALQRGELLRPAQAAQMHKTVLAEGMQDIAPGIRYGLGIFHVPNECGGFWGHPGDVIGTSTFNGVTGAGDRAVVLYRTTGLASSSTAVDDRIVRFVTDALCLRR</sequence>
<keyword evidence="4" id="KW-1185">Reference proteome</keyword>
<dbReference type="Proteomes" id="UP001151002">
    <property type="component" value="Unassembled WGS sequence"/>
</dbReference>